<keyword evidence="5" id="KW-1185">Reference proteome</keyword>
<evidence type="ECO:0000259" key="3">
    <source>
        <dbReference type="Pfam" id="PF00487"/>
    </source>
</evidence>
<proteinExistence type="predicted"/>
<sequence length="420" mass="49570">MVIQLKDTEIIKSLFDKEYLENKKVNNSIQNNPHEKKNITTQTSTFDKIVEPLIQDKRDVVFVKLSLKLLLLVSSSIYMIFYKFSWIHFFIHAVFQAKFTVSYILMLHCCCHKNLYKPKYWYLELIIPYVLGPFLGQTLDSFYFHHVKHHHVEDNGPGDLSSTLKYQRDNWFHFVCYFSRFLFLSWIELPLYFAKKGWYLTGLRVMMGEFITLGFFVACTKYANTNGALCLLWFPFALVRFGMMSGNWGQHAFIEPTRMDDDYVQSITCINSEYNNVAFNDGYHTSHHLNPIRHWADHPGNLVEQKQKYHDKGTIIFNNLDFHLVWVALMLKDYKTLSKSYVNLNSAGLEIEKSEEDLIKIENLLRRRTKRFTQQEIIKYYGKPTSKPIYEVEKDSKPKSDQGSKKESGQYKPKHEKSTD</sequence>
<feature type="region of interest" description="Disordered" evidence="1">
    <location>
        <begin position="389"/>
        <end position="420"/>
    </location>
</feature>
<accession>A0AAD5XX62</accession>
<dbReference type="EMBL" id="JADGJW010000145">
    <property type="protein sequence ID" value="KAJ3223081.1"/>
    <property type="molecule type" value="Genomic_DNA"/>
</dbReference>
<dbReference type="GO" id="GO:0006629">
    <property type="term" value="P:lipid metabolic process"/>
    <property type="evidence" value="ECO:0007669"/>
    <property type="project" value="InterPro"/>
</dbReference>
<evidence type="ECO:0000313" key="5">
    <source>
        <dbReference type="Proteomes" id="UP001211065"/>
    </source>
</evidence>
<evidence type="ECO:0000313" key="4">
    <source>
        <dbReference type="EMBL" id="KAJ3223081.1"/>
    </source>
</evidence>
<dbReference type="AlphaFoldDB" id="A0AAD5XX62"/>
<organism evidence="4 5">
    <name type="scientific">Clydaea vesicula</name>
    <dbReference type="NCBI Taxonomy" id="447962"/>
    <lineage>
        <taxon>Eukaryota</taxon>
        <taxon>Fungi</taxon>
        <taxon>Fungi incertae sedis</taxon>
        <taxon>Chytridiomycota</taxon>
        <taxon>Chytridiomycota incertae sedis</taxon>
        <taxon>Chytridiomycetes</taxon>
        <taxon>Lobulomycetales</taxon>
        <taxon>Lobulomycetaceae</taxon>
        <taxon>Clydaea</taxon>
    </lineage>
</organism>
<name>A0AAD5XX62_9FUNG</name>
<feature type="transmembrane region" description="Helical" evidence="2">
    <location>
        <begin position="61"/>
        <end position="81"/>
    </location>
</feature>
<comment type="caution">
    <text evidence="4">The sequence shown here is derived from an EMBL/GenBank/DDBJ whole genome shotgun (WGS) entry which is preliminary data.</text>
</comment>
<protein>
    <recommendedName>
        <fullName evidence="3">Fatty acid desaturase domain-containing protein</fullName>
    </recommendedName>
</protein>
<dbReference type="PANTHER" id="PTHR36459:SF1">
    <property type="entry name" value="FATTY ACID DESATURASE DOMAIN-CONTAINING PROTEIN-RELATED"/>
    <property type="match status" value="1"/>
</dbReference>
<evidence type="ECO:0000256" key="1">
    <source>
        <dbReference type="SAM" id="MobiDB-lite"/>
    </source>
</evidence>
<dbReference type="Pfam" id="PF00487">
    <property type="entry name" value="FA_desaturase"/>
    <property type="match status" value="1"/>
</dbReference>
<feature type="transmembrane region" description="Helical" evidence="2">
    <location>
        <begin position="120"/>
        <end position="139"/>
    </location>
</feature>
<keyword evidence="2" id="KW-0812">Transmembrane</keyword>
<feature type="transmembrane region" description="Helical" evidence="2">
    <location>
        <begin position="171"/>
        <end position="191"/>
    </location>
</feature>
<dbReference type="Proteomes" id="UP001211065">
    <property type="component" value="Unassembled WGS sequence"/>
</dbReference>
<dbReference type="PANTHER" id="PTHR36459">
    <property type="entry name" value="ORF"/>
    <property type="match status" value="1"/>
</dbReference>
<keyword evidence="2" id="KW-0472">Membrane</keyword>
<feature type="compositionally biased region" description="Basic and acidic residues" evidence="1">
    <location>
        <begin position="390"/>
        <end position="409"/>
    </location>
</feature>
<dbReference type="InterPro" id="IPR005804">
    <property type="entry name" value="FA_desaturase_dom"/>
</dbReference>
<feature type="transmembrane region" description="Helical" evidence="2">
    <location>
        <begin position="223"/>
        <end position="243"/>
    </location>
</feature>
<feature type="transmembrane region" description="Helical" evidence="2">
    <location>
        <begin position="87"/>
        <end position="108"/>
    </location>
</feature>
<reference evidence="4" key="1">
    <citation type="submission" date="2020-05" db="EMBL/GenBank/DDBJ databases">
        <title>Phylogenomic resolution of chytrid fungi.</title>
        <authorList>
            <person name="Stajich J.E."/>
            <person name="Amses K."/>
            <person name="Simmons R."/>
            <person name="Seto K."/>
            <person name="Myers J."/>
            <person name="Bonds A."/>
            <person name="Quandt C.A."/>
            <person name="Barry K."/>
            <person name="Liu P."/>
            <person name="Grigoriev I."/>
            <person name="Longcore J.E."/>
            <person name="James T.Y."/>
        </authorList>
    </citation>
    <scope>NUCLEOTIDE SEQUENCE</scope>
    <source>
        <strain evidence="4">JEL0476</strain>
    </source>
</reference>
<gene>
    <name evidence="4" type="ORF">HK099_001562</name>
</gene>
<feature type="domain" description="Fatty acid desaturase" evidence="3">
    <location>
        <begin position="86"/>
        <end position="299"/>
    </location>
</feature>
<keyword evidence="2" id="KW-1133">Transmembrane helix</keyword>
<evidence type="ECO:0000256" key="2">
    <source>
        <dbReference type="SAM" id="Phobius"/>
    </source>
</evidence>